<name>A0A2S7SWN8_9BACT</name>
<evidence type="ECO:0000256" key="1">
    <source>
        <dbReference type="SAM" id="SignalP"/>
    </source>
</evidence>
<dbReference type="RefSeq" id="WP_105038229.1">
    <property type="nucleotide sequence ID" value="NZ_PPSL01000002.1"/>
</dbReference>
<feature type="signal peptide" evidence="1">
    <location>
        <begin position="1"/>
        <end position="23"/>
    </location>
</feature>
<sequence>MKRNIFRLALCAIALVCNTAVHSQIKILFDATKAESAGNADWVVDADVRNIDWYPDAQIGTGTFYTSSNAQRVPTPAQSGITASSLESYWSGGLSAWAVDCAKRGYTVESLPYNGQITYSNTANPQDLVNYKVFVIDEPNIPFTAAEKTAIMQFVQNGGGLFMVSDHNNSDRNGDSWDSPNIWNDLLSNNSVQNYPFGIYFDLDDISGTSTNISAAATDSIINGPMGTVSRVQWANGTTMTLAPSLNSTVKGVVFKTGTTPGNAGAMVAYARYGAGKVAALGDSSPTDDGTGNPACSLYPGYLGDALGNHRLLIMNMTIWLAGISHVGVDEVSGNSGRINVFPNPATDVINISTGKVLTNTSINIYNFAGQLVVRQTVGEFTAANDQSFSLPAGAYIVTVQSNEGLQTSRFTVY</sequence>
<dbReference type="SUPFAM" id="SSF52317">
    <property type="entry name" value="Class I glutamine amidotransferase-like"/>
    <property type="match status" value="1"/>
</dbReference>
<evidence type="ECO:0000313" key="4">
    <source>
        <dbReference type="Proteomes" id="UP000239872"/>
    </source>
</evidence>
<organism evidence="3 4">
    <name type="scientific">Flavipsychrobacter stenotrophus</name>
    <dbReference type="NCBI Taxonomy" id="2077091"/>
    <lineage>
        <taxon>Bacteria</taxon>
        <taxon>Pseudomonadati</taxon>
        <taxon>Bacteroidota</taxon>
        <taxon>Chitinophagia</taxon>
        <taxon>Chitinophagales</taxon>
        <taxon>Chitinophagaceae</taxon>
        <taxon>Flavipsychrobacter</taxon>
    </lineage>
</organism>
<gene>
    <name evidence="3" type="ORF">CJD36_005990</name>
</gene>
<dbReference type="InterPro" id="IPR029062">
    <property type="entry name" value="Class_I_gatase-like"/>
</dbReference>
<protein>
    <recommendedName>
        <fullName evidence="2">Secretion system C-terminal sorting domain-containing protein</fullName>
    </recommendedName>
</protein>
<proteinExistence type="predicted"/>
<feature type="domain" description="Secretion system C-terminal sorting" evidence="2">
    <location>
        <begin position="341"/>
        <end position="412"/>
    </location>
</feature>
<evidence type="ECO:0000259" key="2">
    <source>
        <dbReference type="Pfam" id="PF18962"/>
    </source>
</evidence>
<dbReference type="OrthoDB" id="9811262at2"/>
<keyword evidence="4" id="KW-1185">Reference proteome</keyword>
<accession>A0A2S7SWN8</accession>
<reference evidence="3 4" key="1">
    <citation type="submission" date="2018-01" db="EMBL/GenBank/DDBJ databases">
        <title>A novel member of the phylum Bacteroidetes isolated from glacier ice.</title>
        <authorList>
            <person name="Liu Q."/>
            <person name="Xin Y.-H."/>
        </authorList>
    </citation>
    <scope>NUCLEOTIDE SEQUENCE [LARGE SCALE GENOMIC DNA]</scope>
    <source>
        <strain evidence="3 4">RB1R16</strain>
    </source>
</reference>
<feature type="chain" id="PRO_5015728806" description="Secretion system C-terminal sorting domain-containing protein" evidence="1">
    <location>
        <begin position="24"/>
        <end position="414"/>
    </location>
</feature>
<dbReference type="AlphaFoldDB" id="A0A2S7SWN8"/>
<keyword evidence="1" id="KW-0732">Signal</keyword>
<comment type="caution">
    <text evidence="3">The sequence shown here is derived from an EMBL/GenBank/DDBJ whole genome shotgun (WGS) entry which is preliminary data.</text>
</comment>
<evidence type="ECO:0000313" key="3">
    <source>
        <dbReference type="EMBL" id="PQJ11350.1"/>
    </source>
</evidence>
<dbReference type="Proteomes" id="UP000239872">
    <property type="component" value="Unassembled WGS sequence"/>
</dbReference>
<dbReference type="EMBL" id="PPSL01000002">
    <property type="protein sequence ID" value="PQJ11350.1"/>
    <property type="molecule type" value="Genomic_DNA"/>
</dbReference>
<dbReference type="NCBIfam" id="TIGR04183">
    <property type="entry name" value="Por_Secre_tail"/>
    <property type="match status" value="1"/>
</dbReference>
<dbReference type="InterPro" id="IPR026444">
    <property type="entry name" value="Secre_tail"/>
</dbReference>
<dbReference type="Gene3D" id="3.40.50.880">
    <property type="match status" value="1"/>
</dbReference>
<dbReference type="Pfam" id="PF18962">
    <property type="entry name" value="Por_Secre_tail"/>
    <property type="match status" value="1"/>
</dbReference>